<evidence type="ECO:0000313" key="3">
    <source>
        <dbReference type="EMBL" id="CCH60397.1"/>
    </source>
</evidence>
<dbReference type="GO" id="GO:0006887">
    <property type="term" value="P:exocytosis"/>
    <property type="evidence" value="ECO:0007669"/>
    <property type="project" value="TreeGrafter"/>
</dbReference>
<protein>
    <recommendedName>
        <fullName evidence="2">Exocyst complex component Sec10-like alpha-helical bundle domain-containing protein</fullName>
    </recommendedName>
</protein>
<dbReference type="GO" id="GO:0030427">
    <property type="term" value="C:site of polarized growth"/>
    <property type="evidence" value="ECO:0007669"/>
    <property type="project" value="EnsemblFungi"/>
</dbReference>
<dbReference type="GO" id="GO:0006893">
    <property type="term" value="P:Golgi to plasma membrane transport"/>
    <property type="evidence" value="ECO:0007669"/>
    <property type="project" value="TreeGrafter"/>
</dbReference>
<sequence>MEDLLKVPEIVQNIASYLNTKDYLTFQSLNKSTHDTHLKGKYDDDYWSGKLLSMEIKRNNNEESIDPPINNPNNESNLINKLFDNGSAQSFTPMDIFDKITSFTPKTAKSKYAVFFNVFNSYCDKLINNNLGNFFPKKYQSDPLFQIKIINNIELFNNSNKNDYNYYNKTKQQLKIIRDFFINTVLKEMESLYQEKNYKKIHIFIKVLILSNEETNALEFFKTQNPYDLDDLKFNDKIWKDSTTVFKRFKHQNSSSIDLVKQFSKDNSRGYSNSINSIRSETNELEIDTIKDITINSNTDTISLGQVNDNNDSINNDKFKNNEPLGNNDNNNIITEEIKNQGDGNKGTETESKNKLDVSTLDETEFSKENKHLVALIENMKIFLNEKIDIVDTIFSDEYPILISYCENFIQFIIESLRSCLTEDDKTKNDPSTNTNNEKIPKKSRNKLLKNETESKLFTIPIIYNLLKNDLIDNLKESINAGPTFHKVLKEFIDLYMEPFILNYLKLVPNFYQEQIHKELIKFNSDIAKKQSEQNKEIYNSLKDQSIAKQNGSNSNSNSNGKNDFLSSFTNMFKLQNSSTTEKQKERQKLQVDYNLNLLNTNLQNIKSFISLDLIYKVIQETKDLIEEMSAFKDLREVTPIYKAECQEIFKILITELNINHIKPSFEKAIGLLEEYDTDKIKSIEFKIDQVETQVEPLVKFTELINIGDIILQMISIFYKNELENKKIIDKNRDFLNEVIQTKKKFETMIDDYVAEGLTIGINKLFTEMNFIFRTVQLPDDYNIRSSNDNFAINHGEIHPTKCAIKVIELLNNHCFLLNGATDKGTIDVYQQEIGDRFFNEVVKQIKRNIISTEGAIYLIADLNYYYEFIAYRLRQKNIIPLFAGLKNIGQLYIVSGKDSKELGRLISDVGKFQSIFSQEEIYEFVQRRSDWLKVKRDVEKVMYGLGVKDCCIM</sequence>
<feature type="domain" description="Exocyst complex component Sec10-like alpha-helical bundle" evidence="2">
    <location>
        <begin position="346"/>
        <end position="939"/>
    </location>
</feature>
<dbReference type="eggNOG" id="KOG3745">
    <property type="taxonomic scope" value="Eukaryota"/>
</dbReference>
<evidence type="ECO:0000313" key="4">
    <source>
        <dbReference type="Proteomes" id="UP000002866"/>
    </source>
</evidence>
<dbReference type="PANTHER" id="PTHR12100">
    <property type="entry name" value="SEC10"/>
    <property type="match status" value="1"/>
</dbReference>
<dbReference type="GO" id="GO:0005794">
    <property type="term" value="C:Golgi apparatus"/>
    <property type="evidence" value="ECO:0007669"/>
    <property type="project" value="EnsemblFungi"/>
</dbReference>
<dbReference type="KEGG" id="tbl:TBLA_0C06000"/>
<dbReference type="GO" id="GO:0032456">
    <property type="term" value="P:endocytic recycling"/>
    <property type="evidence" value="ECO:0007669"/>
    <property type="project" value="EnsemblFungi"/>
</dbReference>
<dbReference type="FunCoup" id="I2H1Z5">
    <property type="interactions" value="61"/>
</dbReference>
<dbReference type="EMBL" id="HE806318">
    <property type="protein sequence ID" value="CCH60397.1"/>
    <property type="molecule type" value="Genomic_DNA"/>
</dbReference>
<evidence type="ECO:0000256" key="1">
    <source>
        <dbReference type="SAM" id="MobiDB-lite"/>
    </source>
</evidence>
<proteinExistence type="predicted"/>
<dbReference type="HOGENOM" id="CLU_003875_1_1_1"/>
<keyword evidence="4" id="KW-1185">Reference proteome</keyword>
<reference evidence="3 4" key="1">
    <citation type="journal article" date="2011" name="Proc. Natl. Acad. Sci. U.S.A.">
        <title>Evolutionary erosion of yeast sex chromosomes by mating-type switching accidents.</title>
        <authorList>
            <person name="Gordon J.L."/>
            <person name="Armisen D."/>
            <person name="Proux-Wera E."/>
            <person name="Oheigeartaigh S.S."/>
            <person name="Byrne K.P."/>
            <person name="Wolfe K.H."/>
        </authorList>
    </citation>
    <scope>NUCLEOTIDE SEQUENCE [LARGE SCALE GENOMIC DNA]</scope>
    <source>
        <strain evidence="4">ATCC 34711 / CBS 6284 / DSM 70876 / NBRC 10599 / NRRL Y-10934 / UCD 77-7</strain>
    </source>
</reference>
<dbReference type="GO" id="GO:0005768">
    <property type="term" value="C:endosome"/>
    <property type="evidence" value="ECO:0007669"/>
    <property type="project" value="EnsemblFungi"/>
</dbReference>
<dbReference type="InterPro" id="IPR009976">
    <property type="entry name" value="Sec10-like"/>
</dbReference>
<dbReference type="GO" id="GO:0005829">
    <property type="term" value="C:cytosol"/>
    <property type="evidence" value="ECO:0007669"/>
    <property type="project" value="GOC"/>
</dbReference>
<dbReference type="GeneID" id="14495522"/>
<dbReference type="GO" id="GO:0034498">
    <property type="term" value="P:early endosome to Golgi transport"/>
    <property type="evidence" value="ECO:0007669"/>
    <property type="project" value="EnsemblFungi"/>
</dbReference>
<dbReference type="GO" id="GO:0006897">
    <property type="term" value="P:endocytosis"/>
    <property type="evidence" value="ECO:0007669"/>
    <property type="project" value="EnsemblFungi"/>
</dbReference>
<gene>
    <name evidence="3" type="primary">TBLA0C06000</name>
    <name evidence="3" type="ORF">TBLA_0C06000</name>
</gene>
<dbReference type="Pfam" id="PF07393">
    <property type="entry name" value="Sec10_HB"/>
    <property type="match status" value="1"/>
</dbReference>
<dbReference type="STRING" id="1071380.I2H1Z5"/>
<name>I2H1Z5_HENB6</name>
<accession>I2H1Z5</accession>
<dbReference type="OrthoDB" id="5554140at2759"/>
<dbReference type="GO" id="GO:0000145">
    <property type="term" value="C:exocyst"/>
    <property type="evidence" value="ECO:0007669"/>
    <property type="project" value="TreeGrafter"/>
</dbReference>
<feature type="region of interest" description="Disordered" evidence="1">
    <location>
        <begin position="424"/>
        <end position="446"/>
    </location>
</feature>
<dbReference type="Proteomes" id="UP000002866">
    <property type="component" value="Chromosome 3"/>
</dbReference>
<dbReference type="InterPro" id="IPR048627">
    <property type="entry name" value="Sec10_HB"/>
</dbReference>
<dbReference type="GO" id="GO:0000149">
    <property type="term" value="F:SNARE binding"/>
    <property type="evidence" value="ECO:0007669"/>
    <property type="project" value="EnsemblFungi"/>
</dbReference>
<dbReference type="PANTHER" id="PTHR12100:SF1">
    <property type="entry name" value="RECYCLIN-1"/>
    <property type="match status" value="1"/>
</dbReference>
<dbReference type="InParanoid" id="I2H1Z5"/>
<dbReference type="RefSeq" id="XP_004179916.1">
    <property type="nucleotide sequence ID" value="XM_004179868.1"/>
</dbReference>
<evidence type="ECO:0000259" key="2">
    <source>
        <dbReference type="Pfam" id="PF07393"/>
    </source>
</evidence>
<organism evidence="3 4">
    <name type="scientific">Henningerozyma blattae (strain ATCC 34711 / CBS 6284 / DSM 70876 / NBRC 10599 / NRRL Y-10934 / UCD 77-7)</name>
    <name type="common">Yeast</name>
    <name type="synonym">Tetrapisispora blattae</name>
    <dbReference type="NCBI Taxonomy" id="1071380"/>
    <lineage>
        <taxon>Eukaryota</taxon>
        <taxon>Fungi</taxon>
        <taxon>Dikarya</taxon>
        <taxon>Ascomycota</taxon>
        <taxon>Saccharomycotina</taxon>
        <taxon>Saccharomycetes</taxon>
        <taxon>Saccharomycetales</taxon>
        <taxon>Saccharomycetaceae</taxon>
        <taxon>Henningerozyma</taxon>
    </lineage>
</organism>
<dbReference type="OMA" id="KSTHDTH"/>
<dbReference type="AlphaFoldDB" id="I2H1Z5"/>